<dbReference type="EnsemblProtists" id="EOD38211">
    <property type="protein sequence ID" value="EOD38211"/>
    <property type="gene ID" value="EMIHUDRAFT_98079"/>
</dbReference>
<feature type="region of interest" description="Disordered" evidence="1">
    <location>
        <begin position="103"/>
        <end position="182"/>
    </location>
</feature>
<dbReference type="GeneID" id="17283481"/>
<feature type="compositionally biased region" description="Basic and acidic residues" evidence="1">
    <location>
        <begin position="55"/>
        <end position="65"/>
    </location>
</feature>
<feature type="region of interest" description="Disordered" evidence="1">
    <location>
        <begin position="55"/>
        <end position="90"/>
    </location>
</feature>
<proteinExistence type="predicted"/>
<accession>A0A0D3KR26</accession>
<dbReference type="HOGENOM" id="CLU_038755_0_0_1"/>
<name>A0A0D3KR26_EMIH1</name>
<protein>
    <submittedName>
        <fullName evidence="2">Uncharacterized protein</fullName>
    </submittedName>
</protein>
<organism evidence="2 3">
    <name type="scientific">Emiliania huxleyi (strain CCMP1516)</name>
    <dbReference type="NCBI Taxonomy" id="280463"/>
    <lineage>
        <taxon>Eukaryota</taxon>
        <taxon>Haptista</taxon>
        <taxon>Haptophyta</taxon>
        <taxon>Prymnesiophyceae</taxon>
        <taxon>Isochrysidales</taxon>
        <taxon>Noelaerhabdaceae</taxon>
        <taxon>Emiliania</taxon>
    </lineage>
</organism>
<dbReference type="AlphaFoldDB" id="A0A0D3KR26"/>
<reference evidence="3" key="1">
    <citation type="journal article" date="2013" name="Nature">
        <title>Pan genome of the phytoplankton Emiliania underpins its global distribution.</title>
        <authorList>
            <person name="Read B.A."/>
            <person name="Kegel J."/>
            <person name="Klute M.J."/>
            <person name="Kuo A."/>
            <person name="Lefebvre S.C."/>
            <person name="Maumus F."/>
            <person name="Mayer C."/>
            <person name="Miller J."/>
            <person name="Monier A."/>
            <person name="Salamov A."/>
            <person name="Young J."/>
            <person name="Aguilar M."/>
            <person name="Claverie J.M."/>
            <person name="Frickenhaus S."/>
            <person name="Gonzalez K."/>
            <person name="Herman E.K."/>
            <person name="Lin Y.C."/>
            <person name="Napier J."/>
            <person name="Ogata H."/>
            <person name="Sarno A.F."/>
            <person name="Shmutz J."/>
            <person name="Schroeder D."/>
            <person name="de Vargas C."/>
            <person name="Verret F."/>
            <person name="von Dassow P."/>
            <person name="Valentin K."/>
            <person name="Van de Peer Y."/>
            <person name="Wheeler G."/>
            <person name="Dacks J.B."/>
            <person name="Delwiche C.F."/>
            <person name="Dyhrman S.T."/>
            <person name="Glockner G."/>
            <person name="John U."/>
            <person name="Richards T."/>
            <person name="Worden A.Z."/>
            <person name="Zhang X."/>
            <person name="Grigoriev I.V."/>
            <person name="Allen A.E."/>
            <person name="Bidle K."/>
            <person name="Borodovsky M."/>
            <person name="Bowler C."/>
            <person name="Brownlee C."/>
            <person name="Cock J.M."/>
            <person name="Elias M."/>
            <person name="Gladyshev V.N."/>
            <person name="Groth M."/>
            <person name="Guda C."/>
            <person name="Hadaegh A."/>
            <person name="Iglesias-Rodriguez M.D."/>
            <person name="Jenkins J."/>
            <person name="Jones B.M."/>
            <person name="Lawson T."/>
            <person name="Leese F."/>
            <person name="Lindquist E."/>
            <person name="Lobanov A."/>
            <person name="Lomsadze A."/>
            <person name="Malik S.B."/>
            <person name="Marsh M.E."/>
            <person name="Mackinder L."/>
            <person name="Mock T."/>
            <person name="Mueller-Roeber B."/>
            <person name="Pagarete A."/>
            <person name="Parker M."/>
            <person name="Probert I."/>
            <person name="Quesneville H."/>
            <person name="Raines C."/>
            <person name="Rensing S.A."/>
            <person name="Riano-Pachon D.M."/>
            <person name="Richier S."/>
            <person name="Rokitta S."/>
            <person name="Shiraiwa Y."/>
            <person name="Soanes D.M."/>
            <person name="van der Giezen M."/>
            <person name="Wahlund T.M."/>
            <person name="Williams B."/>
            <person name="Wilson W."/>
            <person name="Wolfe G."/>
            <person name="Wurch L.L."/>
        </authorList>
    </citation>
    <scope>NUCLEOTIDE SEQUENCE</scope>
</reference>
<dbReference type="RefSeq" id="XP_005790640.1">
    <property type="nucleotide sequence ID" value="XM_005790583.1"/>
</dbReference>
<feature type="compositionally biased region" description="Pro residues" evidence="1">
    <location>
        <begin position="153"/>
        <end position="162"/>
    </location>
</feature>
<feature type="compositionally biased region" description="Basic and acidic residues" evidence="1">
    <location>
        <begin position="111"/>
        <end position="132"/>
    </location>
</feature>
<feature type="compositionally biased region" description="Pro residues" evidence="1">
    <location>
        <begin position="73"/>
        <end position="84"/>
    </location>
</feature>
<keyword evidence="3" id="KW-1185">Reference proteome</keyword>
<evidence type="ECO:0000256" key="1">
    <source>
        <dbReference type="SAM" id="MobiDB-lite"/>
    </source>
</evidence>
<evidence type="ECO:0000313" key="2">
    <source>
        <dbReference type="EnsemblProtists" id="EOD38211"/>
    </source>
</evidence>
<reference evidence="2" key="2">
    <citation type="submission" date="2024-10" db="UniProtKB">
        <authorList>
            <consortium name="EnsemblProtists"/>
        </authorList>
    </citation>
    <scope>IDENTIFICATION</scope>
</reference>
<evidence type="ECO:0000313" key="3">
    <source>
        <dbReference type="Proteomes" id="UP000013827"/>
    </source>
</evidence>
<feature type="compositionally biased region" description="Basic and acidic residues" evidence="1">
    <location>
        <begin position="139"/>
        <end position="152"/>
    </location>
</feature>
<dbReference type="Proteomes" id="UP000013827">
    <property type="component" value="Unassembled WGS sequence"/>
</dbReference>
<dbReference type="KEGG" id="ehx:EMIHUDRAFT_98079"/>
<dbReference type="PaxDb" id="2903-EOD38211"/>
<feature type="region of interest" description="Disordered" evidence="1">
    <location>
        <begin position="196"/>
        <end position="259"/>
    </location>
</feature>
<feature type="compositionally biased region" description="Acidic residues" evidence="1">
    <location>
        <begin position="246"/>
        <end position="255"/>
    </location>
</feature>
<sequence length="530" mass="58315">MALSVEPDALDTLLSLQLRIVEEQLGRRRATDGAGDVWHQELAARQKRLDELDRQNARMAQELDRAVTQGPRARPPPAPPPQPPLDTELKAMLEKSVGLHNELMENLRAGAAEEERRRREAAEEERLWREELETAENSKMSDDIDEAGRDRYVPPPPPPSQPQPLHGEGGQGAGEEAAEKLLGEIDAALQDVDLSSDSEADLDEAGSPRKQDATPAGITDEPPGGSPLPRVPPRRAGSEASLSTFDPEEEEEDAPPPEAEVSEVLLSFVQCAIPWLKRAVRPVVSSMLRDASLQLDMVGEAAGLARGRRFTLRPSTKPTAEIDKQCSKLRVRTKALLEVVLEALSDAPAPMLGHLRYLTSRRLHWPNDALMPSVAGTLEPHHDGSSSPTATSPLAITMQLLIVRVLCEELLLRPRENALAKALTPTRQANLKMVACLTLVVFVCARNGTTDVTRVQRLLEAEEPAGSVAVPYYYGNPRRYQKELGRLVETGLPRLQEWLREAPEILSRFAERVLLMAQRDAPAAELGRNP</sequence>